<dbReference type="InterPro" id="IPR029058">
    <property type="entry name" value="AB_hydrolase_fold"/>
</dbReference>
<dbReference type="Proteomes" id="UP000054408">
    <property type="component" value="Unassembled WGS sequence"/>
</dbReference>
<gene>
    <name evidence="2" type="ORF">AMSG_08667</name>
</gene>
<dbReference type="AlphaFoldDB" id="A0A0L0DKL8"/>
<proteinExistence type="predicted"/>
<dbReference type="InterPro" id="IPR002921">
    <property type="entry name" value="Fungal_lipase-type"/>
</dbReference>
<dbReference type="Pfam" id="PF01764">
    <property type="entry name" value="Lipase_3"/>
    <property type="match status" value="1"/>
</dbReference>
<keyword evidence="3" id="KW-1185">Reference proteome</keyword>
<name>A0A0L0DKL8_THETB</name>
<organism evidence="2 3">
    <name type="scientific">Thecamonas trahens ATCC 50062</name>
    <dbReference type="NCBI Taxonomy" id="461836"/>
    <lineage>
        <taxon>Eukaryota</taxon>
        <taxon>Apusozoa</taxon>
        <taxon>Apusomonadida</taxon>
        <taxon>Apusomonadidae</taxon>
        <taxon>Thecamonas</taxon>
    </lineage>
</organism>
<dbReference type="Gene3D" id="3.40.50.1820">
    <property type="entry name" value="alpha/beta hydrolase"/>
    <property type="match status" value="1"/>
</dbReference>
<evidence type="ECO:0000313" key="3">
    <source>
        <dbReference type="Proteomes" id="UP000054408"/>
    </source>
</evidence>
<evidence type="ECO:0000259" key="1">
    <source>
        <dbReference type="Pfam" id="PF01764"/>
    </source>
</evidence>
<sequence length="542" mass="58151">MTRLNEDEARELVIQTAQSTLAAVHPVSGFIGALDGVRRIAVQGVELWQAGVQRHVPLLVNASFVRRELGEWRTHALRWSVLGLALASGLDDVAARNESLRSVMSQLASEDVLLLFVSLMEDDATAFTLDKLIASTAEFTVFWSSVKRGVEATEALCSVLEETMSDVVMLAVDALDEFAAQLNGWVSASMNAEQHGRALKPRLDLDSFSDAVKTGMQRLLTLAAAACDASGTFGCDLSLPAAYAALSCYVPPWLIKDGAAILAMVEENVASFAGGASVDAFAFRQLVAAARATRLQHETLGDDVGLALPEMRYVLDAAHVTMDGRSPGFLLLHRERGDDGNGKVVVLAFVLTNELTTGLAMLNSATATIRPPGSDAEYLVQAALHEMVCGMVPLLRSELERANLLDEEGEEPVTLFVTGHGIAGGVAQIVALVLEARLYDLHLAHHVKLVSASFGAPAVMRRIGADETKSCLKRHVSVVNECDAVPRLLVEGSMMRSVLSKLASSTEERELQVFGVFDAQVQEYDMTGSILLLTRESSAGHA</sequence>
<dbReference type="GeneID" id="25567308"/>
<dbReference type="SUPFAM" id="SSF53474">
    <property type="entry name" value="alpha/beta-Hydrolases"/>
    <property type="match status" value="1"/>
</dbReference>
<accession>A0A0L0DKL8</accession>
<dbReference type="EMBL" id="GL349475">
    <property type="protein sequence ID" value="KNC52780.1"/>
    <property type="molecule type" value="Genomic_DNA"/>
</dbReference>
<dbReference type="GO" id="GO:0006629">
    <property type="term" value="P:lipid metabolic process"/>
    <property type="evidence" value="ECO:0007669"/>
    <property type="project" value="InterPro"/>
</dbReference>
<reference evidence="2 3" key="1">
    <citation type="submission" date="2010-05" db="EMBL/GenBank/DDBJ databases">
        <title>The Genome Sequence of Thecamonas trahens ATCC 50062.</title>
        <authorList>
            <consortium name="The Broad Institute Genome Sequencing Platform"/>
            <person name="Russ C."/>
            <person name="Cuomo C."/>
            <person name="Shea T."/>
            <person name="Young S.K."/>
            <person name="Zeng Q."/>
            <person name="Koehrsen M."/>
            <person name="Haas B."/>
            <person name="Borodovsky M."/>
            <person name="Guigo R."/>
            <person name="Alvarado L."/>
            <person name="Berlin A."/>
            <person name="Bochicchio J."/>
            <person name="Borenstein D."/>
            <person name="Chapman S."/>
            <person name="Chen Z."/>
            <person name="Freedman E."/>
            <person name="Gellesch M."/>
            <person name="Goldberg J."/>
            <person name="Griggs A."/>
            <person name="Gujja S."/>
            <person name="Heilman E."/>
            <person name="Heiman D."/>
            <person name="Hepburn T."/>
            <person name="Howarth C."/>
            <person name="Jen D."/>
            <person name="Larson L."/>
            <person name="Mehta T."/>
            <person name="Park D."/>
            <person name="Pearson M."/>
            <person name="Roberts A."/>
            <person name="Saif S."/>
            <person name="Shenoy N."/>
            <person name="Sisk P."/>
            <person name="Stolte C."/>
            <person name="Sykes S."/>
            <person name="Thomson T."/>
            <person name="Walk T."/>
            <person name="White J."/>
            <person name="Yandava C."/>
            <person name="Burger G."/>
            <person name="Gray M.W."/>
            <person name="Holland P.W.H."/>
            <person name="King N."/>
            <person name="Lang F.B.F."/>
            <person name="Roger A.J."/>
            <person name="Ruiz-Trillo I."/>
            <person name="Lander E."/>
            <person name="Nusbaum C."/>
        </authorList>
    </citation>
    <scope>NUCLEOTIDE SEQUENCE [LARGE SCALE GENOMIC DNA]</scope>
    <source>
        <strain evidence="2 3">ATCC 50062</strain>
    </source>
</reference>
<protein>
    <recommendedName>
        <fullName evidence="1">Fungal lipase-type domain-containing protein</fullName>
    </recommendedName>
</protein>
<dbReference type="RefSeq" id="XP_013755092.1">
    <property type="nucleotide sequence ID" value="XM_013899638.1"/>
</dbReference>
<evidence type="ECO:0000313" key="2">
    <source>
        <dbReference type="EMBL" id="KNC52780.1"/>
    </source>
</evidence>
<feature type="domain" description="Fungal lipase-type" evidence="1">
    <location>
        <begin position="377"/>
        <end position="489"/>
    </location>
</feature>